<sequence>MKYGDFRSLGGAAWHSIHSRFGTRLGPKPDGAQETGKDQGFRFHLSGRSSGSFKDGFHDYVIRGDQAAVSSSNGTKVGLLTRHKVAGGSQVSVRLRLTRAEMSFEKSAFADFGHLLQHRREDCDRFYGFLQEDIHSEERRIIHRQALAGMVWTKQLYYYDIRSWLQGDAGYPTPPSRGGRNEDWDHLYNLDVISMPDKWEYPWYATWDLAFHCLPLALVDPGFAKEQLRLLTSERFMHPNGQLPAYEWNFNDVNPPVHAWAVWRVFQMDRKTRGDAGDLGFLEELFHKMMLNFQWWVNRKDAEGRNIFQGGFLGLDNIGVVDRSQPFPNGGMINQSDGTSWMAFYSLTLMRMALELALHNPVYESIACKFAEHFLLIARAMTRVANNAEHGLWDPTDEFYYDVLANPDGTREPIKLRSIVGLIPLFAVEVLEPDMLKRLPRFAGQMQWLFDNRPDLASLVSRFEEPGRGERRLLSLLRGYRMRALLKRMLDPAEFLSDYGIRAPAHQAMITNDALLASVKLLASDLDGTLLNPNHVPATGTFDAIAEYEAAGGSFAVCTGRDLGSARGVLKGLDIDRMPGVYLNGTTVKGKGGELLRNLTLPLDLIKKMVDWGRKHRDVASILFVEGDNHYVMDRSEEYALFMHKHLLDPDPIEVKGGYQSDNPPIPTQVNMMRVICHPDKMDVVKPQVAECVAGYAAYAQSLPTTIDIMAPGTNKAAGLHVLQKSLGLSMAECCAIGDSENDLEMLQSVRVACAMGNAVKKTKAVSHFVMPKNTDQPAGVVCLIRSLTAALKAMKAKVEVESTKEKLRVACFSMGSWGTGVARQVGQSLLHLKRFEEALPVWVPAMETVTAMNETGFDERHLPGLRLPRNVHATVDPVEAAKDADLLIFVVFGDEMEQLMQKLKGKVKPTATAVVMSKILMPSTEKQLKFGSAYVSEALGLPVAVLMGGTLAADVARGHFAEATLGCEDPKVSEALLELFNKPNFAVKGLSFPLAVELFAVLKSIIAVAAGFCDGLEMGHNTKAAIIRLGAVEMAKFANRFYPEHSSKEALTEACGLTDIIASSYGDSRTRRCADAFAREPSKGWEEVAKEQLRSGMPLGISVVKMCADFVKSYNAEAEFPFLAKVDSICSGAAAPSSLTEMAIPRVRSSRAIKVAILGAGNWGCAIAKIIARNCQRRADFQKRVEMWVHEEEVEGRKLTEIINSDHENVKYLPGVALPPNLHAVPDVCEVVKDAAILVFVLPHQFLPGLLKTIKGLVLPDAVAVSLVKGYLEIDRSDGSLRTGSQLIASELNVTCAVLNGANVANDVAHEHFAEATLGCSNEQQSLVLWNLLNSQNFSVRTTQDVLGVELCGGFKNVVALAAGFSDGLGFPENTKAAILRRGLQETSSLIQELFPTSAPETLLESCGLADLLTTCYSGRNRRCAQAFAEDPTKSWEDIEATYLGGQKLQGPSTCLDVQSIIEKRGVQKKFPLFTAIYKAVTKEITPEEVFKCIGIGA</sequence>
<evidence type="ECO:0000259" key="9">
    <source>
        <dbReference type="Pfam" id="PF22422"/>
    </source>
</evidence>
<dbReference type="Gene3D" id="1.50.10.10">
    <property type="match status" value="1"/>
</dbReference>
<dbReference type="EMBL" id="CAMXCT020006741">
    <property type="protein sequence ID" value="CAL1172652.1"/>
    <property type="molecule type" value="Genomic_DNA"/>
</dbReference>
<dbReference type="SUPFAM" id="SSF51735">
    <property type="entry name" value="NAD(P)-binding Rossmann-fold domains"/>
    <property type="match status" value="2"/>
</dbReference>
<dbReference type="GO" id="GO:0141152">
    <property type="term" value="F:glycerol-3-phosphate dehydrogenase (NAD+) activity"/>
    <property type="evidence" value="ECO:0007669"/>
    <property type="project" value="UniProtKB-UniRule"/>
</dbReference>
<dbReference type="Pfam" id="PF22422">
    <property type="entry name" value="MGH1-like_GH"/>
    <property type="match status" value="1"/>
</dbReference>
<dbReference type="Pfam" id="PF08282">
    <property type="entry name" value="Hydrolase_3"/>
    <property type="match status" value="1"/>
</dbReference>
<evidence type="ECO:0000256" key="5">
    <source>
        <dbReference type="RuleBase" id="RU000437"/>
    </source>
</evidence>
<dbReference type="Gene3D" id="3.40.50.1000">
    <property type="entry name" value="HAD superfamily/HAD-like"/>
    <property type="match status" value="1"/>
</dbReference>
<dbReference type="Proteomes" id="UP001152797">
    <property type="component" value="Unassembled WGS sequence"/>
</dbReference>
<keyword evidence="12" id="KW-1185">Reference proteome</keyword>
<dbReference type="InterPro" id="IPR013328">
    <property type="entry name" value="6PGD_dom2"/>
</dbReference>
<dbReference type="SUPFAM" id="SSF48179">
    <property type="entry name" value="6-phosphogluconate dehydrogenase C-terminal domain-like"/>
    <property type="match status" value="2"/>
</dbReference>
<evidence type="ECO:0000256" key="1">
    <source>
        <dbReference type="ARBA" id="ARBA00011009"/>
    </source>
</evidence>
<dbReference type="NCBIfam" id="TIGR00099">
    <property type="entry name" value="Cof-subfamily"/>
    <property type="match status" value="1"/>
</dbReference>
<dbReference type="PROSITE" id="PS01228">
    <property type="entry name" value="COF_1"/>
    <property type="match status" value="1"/>
</dbReference>
<comment type="similarity">
    <text evidence="1 5">Belongs to the NAD-dependent glycerol-3-phosphate dehydrogenase family.</text>
</comment>
<dbReference type="GO" id="GO:0042803">
    <property type="term" value="F:protein homodimerization activity"/>
    <property type="evidence" value="ECO:0007669"/>
    <property type="project" value="InterPro"/>
</dbReference>
<dbReference type="InterPro" id="IPR006379">
    <property type="entry name" value="HAD-SF_hydro_IIB"/>
</dbReference>
<dbReference type="GO" id="GO:0046168">
    <property type="term" value="P:glycerol-3-phosphate catabolic process"/>
    <property type="evidence" value="ECO:0007669"/>
    <property type="project" value="UniProtKB-UniRule"/>
</dbReference>
<dbReference type="SUPFAM" id="SSF56784">
    <property type="entry name" value="HAD-like"/>
    <property type="match status" value="1"/>
</dbReference>
<dbReference type="InterPro" id="IPR006109">
    <property type="entry name" value="G3P_DH_NAD-dep_C"/>
</dbReference>
<dbReference type="InterPro" id="IPR011128">
    <property type="entry name" value="G3P_DH_NAD-dep_N"/>
</dbReference>
<dbReference type="InterPro" id="IPR008927">
    <property type="entry name" value="6-PGluconate_DH-like_C_sf"/>
</dbReference>
<dbReference type="GO" id="GO:0005829">
    <property type="term" value="C:cytosol"/>
    <property type="evidence" value="ECO:0007669"/>
    <property type="project" value="TreeGrafter"/>
</dbReference>
<dbReference type="PRINTS" id="PR00077">
    <property type="entry name" value="GPDHDRGNASE"/>
</dbReference>
<dbReference type="InterPro" id="IPR023214">
    <property type="entry name" value="HAD_sf"/>
</dbReference>
<keyword evidence="3 5" id="KW-0520">NAD</keyword>
<dbReference type="Gene3D" id="1.10.1040.10">
    <property type="entry name" value="N-(1-d-carboxylethyl)-l-norvaline Dehydrogenase, domain 2"/>
    <property type="match status" value="2"/>
</dbReference>
<dbReference type="GO" id="GO:0016787">
    <property type="term" value="F:hydrolase activity"/>
    <property type="evidence" value="ECO:0007669"/>
    <property type="project" value="InterPro"/>
</dbReference>
<dbReference type="GO" id="GO:0051287">
    <property type="term" value="F:NAD binding"/>
    <property type="evidence" value="ECO:0007669"/>
    <property type="project" value="UniProtKB-UniRule"/>
</dbReference>
<accession>A0A9P1GR01</accession>
<evidence type="ECO:0000313" key="12">
    <source>
        <dbReference type="Proteomes" id="UP001152797"/>
    </source>
</evidence>
<keyword evidence="2 5" id="KW-0560">Oxidoreductase</keyword>
<evidence type="ECO:0000256" key="4">
    <source>
        <dbReference type="ARBA" id="ARBA00048683"/>
    </source>
</evidence>
<comment type="catalytic activity">
    <reaction evidence="4 6">
        <text>sn-glycerol 3-phosphate + NAD(+) = dihydroxyacetone phosphate + NADH + H(+)</text>
        <dbReference type="Rhea" id="RHEA:11092"/>
        <dbReference type="ChEBI" id="CHEBI:15378"/>
        <dbReference type="ChEBI" id="CHEBI:57540"/>
        <dbReference type="ChEBI" id="CHEBI:57597"/>
        <dbReference type="ChEBI" id="CHEBI:57642"/>
        <dbReference type="ChEBI" id="CHEBI:57945"/>
        <dbReference type="EC" id="1.1.1.8"/>
    </reaction>
</comment>
<dbReference type="InterPro" id="IPR036291">
    <property type="entry name" value="NAD(P)-bd_dom_sf"/>
</dbReference>
<feature type="domain" description="Glycerol-3-phosphate dehydrogenase NAD-dependent C-terminal" evidence="8">
    <location>
        <begin position="996"/>
        <end position="1140"/>
    </location>
</feature>
<dbReference type="InterPro" id="IPR012341">
    <property type="entry name" value="6hp_glycosidase-like_sf"/>
</dbReference>
<evidence type="ECO:0000313" key="10">
    <source>
        <dbReference type="EMBL" id="CAI4019277.1"/>
    </source>
</evidence>
<protein>
    <recommendedName>
        <fullName evidence="6">Glycerol-3-phosphate dehydrogenase [NAD(+)]</fullName>
        <ecNumber evidence="6">1.1.1.8</ecNumber>
    </recommendedName>
</protein>
<dbReference type="GO" id="GO:0005975">
    <property type="term" value="P:carbohydrate metabolic process"/>
    <property type="evidence" value="ECO:0007669"/>
    <property type="project" value="InterPro"/>
</dbReference>
<feature type="domain" description="Mannosylglycerate hydrolase MGH1-like glycoside hydrolase" evidence="9">
    <location>
        <begin position="201"/>
        <end position="305"/>
    </location>
</feature>
<dbReference type="InterPro" id="IPR036412">
    <property type="entry name" value="HAD-like_sf"/>
</dbReference>
<gene>
    <name evidence="10" type="ORF">C1SCF055_LOCUS43788</name>
</gene>
<dbReference type="SFLD" id="SFLDS00003">
    <property type="entry name" value="Haloacid_Dehalogenase"/>
    <property type="match status" value="1"/>
</dbReference>
<feature type="domain" description="Glycerol-3-phosphate dehydrogenase NAD-dependent C-terminal" evidence="8">
    <location>
        <begin position="1346"/>
        <end position="1492"/>
    </location>
</feature>
<dbReference type="InterPro" id="IPR006168">
    <property type="entry name" value="G3P_DH_NAD-dep"/>
</dbReference>
<dbReference type="EC" id="1.1.1.8" evidence="6"/>
<dbReference type="Pfam" id="PF01210">
    <property type="entry name" value="NAD_Gly3P_dh_N"/>
    <property type="match status" value="2"/>
</dbReference>
<dbReference type="SFLD" id="SFLDG01140">
    <property type="entry name" value="C2.B:_Phosphomannomutase_and_P"/>
    <property type="match status" value="1"/>
</dbReference>
<dbReference type="FunFam" id="1.10.1040.10:FF:000004">
    <property type="entry name" value="Glycerol-3-phosphate dehydrogenase [NAD(+)]"/>
    <property type="match status" value="2"/>
</dbReference>
<dbReference type="Gene3D" id="3.30.1240.10">
    <property type="match status" value="1"/>
</dbReference>
<dbReference type="PANTHER" id="PTHR11728">
    <property type="entry name" value="GLYCEROL-3-PHOSPHATE DEHYDROGENASE"/>
    <property type="match status" value="1"/>
</dbReference>
<organism evidence="10">
    <name type="scientific">Cladocopium goreaui</name>
    <dbReference type="NCBI Taxonomy" id="2562237"/>
    <lineage>
        <taxon>Eukaryota</taxon>
        <taxon>Sar</taxon>
        <taxon>Alveolata</taxon>
        <taxon>Dinophyceae</taxon>
        <taxon>Suessiales</taxon>
        <taxon>Symbiodiniaceae</taxon>
        <taxon>Cladocopium</taxon>
    </lineage>
</organism>
<comment type="caution">
    <text evidence="10">The sequence shown here is derived from an EMBL/GenBank/DDBJ whole genome shotgun (WGS) entry which is preliminary data.</text>
</comment>
<dbReference type="Pfam" id="PF07479">
    <property type="entry name" value="NAD_Gly3P_dh_C"/>
    <property type="match status" value="2"/>
</dbReference>
<evidence type="ECO:0000256" key="2">
    <source>
        <dbReference type="ARBA" id="ARBA00023002"/>
    </source>
</evidence>
<dbReference type="InterPro" id="IPR000150">
    <property type="entry name" value="Cof"/>
</dbReference>
<evidence type="ECO:0000259" key="7">
    <source>
        <dbReference type="Pfam" id="PF01210"/>
    </source>
</evidence>
<dbReference type="EMBL" id="CAMXCT030006741">
    <property type="protein sequence ID" value="CAL4806589.1"/>
    <property type="molecule type" value="Genomic_DNA"/>
</dbReference>
<evidence type="ECO:0000313" key="11">
    <source>
        <dbReference type="EMBL" id="CAL4806589.1"/>
    </source>
</evidence>
<reference evidence="10" key="1">
    <citation type="submission" date="2022-10" db="EMBL/GenBank/DDBJ databases">
        <authorList>
            <person name="Chen Y."/>
            <person name="Dougan E. K."/>
            <person name="Chan C."/>
            <person name="Rhodes N."/>
            <person name="Thang M."/>
        </authorList>
    </citation>
    <scope>NUCLEOTIDE SEQUENCE</scope>
</reference>
<evidence type="ECO:0000259" key="8">
    <source>
        <dbReference type="Pfam" id="PF07479"/>
    </source>
</evidence>
<dbReference type="InterPro" id="IPR008928">
    <property type="entry name" value="6-hairpin_glycosidase_sf"/>
</dbReference>
<name>A0A9P1GR01_9DINO</name>
<reference evidence="11 12" key="2">
    <citation type="submission" date="2024-05" db="EMBL/GenBank/DDBJ databases">
        <authorList>
            <person name="Chen Y."/>
            <person name="Shah S."/>
            <person name="Dougan E. K."/>
            <person name="Thang M."/>
            <person name="Chan C."/>
        </authorList>
    </citation>
    <scope>NUCLEOTIDE SEQUENCE [LARGE SCALE GENOMIC DNA]</scope>
</reference>
<proteinExistence type="inferred from homology"/>
<dbReference type="NCBIfam" id="TIGR03376">
    <property type="entry name" value="glycerol3P_DH"/>
    <property type="match status" value="1"/>
</dbReference>
<feature type="domain" description="Glycerol-3-phosphate dehydrogenase NAD-dependent N-terminal" evidence="7">
    <location>
        <begin position="1155"/>
        <end position="1325"/>
    </location>
</feature>
<dbReference type="EMBL" id="CAMXCT010006741">
    <property type="protein sequence ID" value="CAI4019277.1"/>
    <property type="molecule type" value="Genomic_DNA"/>
</dbReference>
<dbReference type="Gene3D" id="3.40.50.720">
    <property type="entry name" value="NAD(P)-binding Rossmann-like Domain"/>
    <property type="match status" value="2"/>
</dbReference>
<feature type="domain" description="Glycerol-3-phosphate dehydrogenase NAD-dependent N-terminal" evidence="7">
    <location>
        <begin position="810"/>
        <end position="972"/>
    </location>
</feature>
<dbReference type="InterPro" id="IPR017751">
    <property type="entry name" value="G3P_DH_NAD-dep_euk"/>
</dbReference>
<dbReference type="PANTHER" id="PTHR11728:SF8">
    <property type="entry name" value="GLYCEROL-3-PHOSPHATE DEHYDROGENASE [NAD(+)]-RELATED"/>
    <property type="match status" value="1"/>
</dbReference>
<dbReference type="InterPro" id="IPR054491">
    <property type="entry name" value="MGH1-like_GH"/>
</dbReference>
<dbReference type="SUPFAM" id="SSF48208">
    <property type="entry name" value="Six-hairpin glycosidases"/>
    <property type="match status" value="1"/>
</dbReference>
<evidence type="ECO:0000256" key="6">
    <source>
        <dbReference type="RuleBase" id="RU361243"/>
    </source>
</evidence>
<dbReference type="NCBIfam" id="TIGR01484">
    <property type="entry name" value="HAD-SF-IIB"/>
    <property type="match status" value="1"/>
</dbReference>
<evidence type="ECO:0000256" key="3">
    <source>
        <dbReference type="ARBA" id="ARBA00023027"/>
    </source>
</evidence>
<dbReference type="OrthoDB" id="10263760at2759"/>